<dbReference type="Pfam" id="PF07885">
    <property type="entry name" value="Ion_trans_2"/>
    <property type="match status" value="1"/>
</dbReference>
<dbReference type="InterPro" id="IPR028325">
    <property type="entry name" value="VG_K_chnl"/>
</dbReference>
<feature type="domain" description="Potassium channel" evidence="9">
    <location>
        <begin position="189"/>
        <end position="244"/>
    </location>
</feature>
<evidence type="ECO:0000256" key="8">
    <source>
        <dbReference type="SAM" id="Phobius"/>
    </source>
</evidence>
<evidence type="ECO:0000256" key="2">
    <source>
        <dbReference type="ARBA" id="ARBA00022448"/>
    </source>
</evidence>
<name>A0A502CZU0_9MICO</name>
<keyword evidence="5" id="KW-0406">Ion transport</keyword>
<comment type="caution">
    <text evidence="10">The sequence shown here is derived from an EMBL/GenBank/DDBJ whole genome shotgun (WGS) entry which is preliminary data.</text>
</comment>
<dbReference type="PANTHER" id="PTHR11537:SF254">
    <property type="entry name" value="POTASSIUM VOLTAGE-GATED CHANNEL PROTEIN SHAB"/>
    <property type="match status" value="1"/>
</dbReference>
<gene>
    <name evidence="10" type="ORF">EAH86_08345</name>
</gene>
<dbReference type="GO" id="GO:0005249">
    <property type="term" value="F:voltage-gated potassium channel activity"/>
    <property type="evidence" value="ECO:0007669"/>
    <property type="project" value="InterPro"/>
</dbReference>
<organism evidence="10 11">
    <name type="scientific">Pedococcus bigeumensis</name>
    <dbReference type="NCBI Taxonomy" id="433644"/>
    <lineage>
        <taxon>Bacteria</taxon>
        <taxon>Bacillati</taxon>
        <taxon>Actinomycetota</taxon>
        <taxon>Actinomycetes</taxon>
        <taxon>Micrococcales</taxon>
        <taxon>Intrasporangiaceae</taxon>
        <taxon>Pedococcus</taxon>
    </lineage>
</organism>
<keyword evidence="7 10" id="KW-0407">Ion channel</keyword>
<dbReference type="Gene3D" id="1.20.5.110">
    <property type="match status" value="1"/>
</dbReference>
<comment type="subcellular location">
    <subcellularLocation>
        <location evidence="1">Membrane</location>
        <topology evidence="1">Multi-pass membrane protein</topology>
    </subcellularLocation>
</comment>
<dbReference type="GO" id="GO:0008076">
    <property type="term" value="C:voltage-gated potassium channel complex"/>
    <property type="evidence" value="ECO:0007669"/>
    <property type="project" value="InterPro"/>
</dbReference>
<evidence type="ECO:0000256" key="7">
    <source>
        <dbReference type="ARBA" id="ARBA00023303"/>
    </source>
</evidence>
<evidence type="ECO:0000313" key="10">
    <source>
        <dbReference type="EMBL" id="TPG18363.1"/>
    </source>
</evidence>
<dbReference type="GO" id="GO:0001508">
    <property type="term" value="P:action potential"/>
    <property type="evidence" value="ECO:0007669"/>
    <property type="project" value="TreeGrafter"/>
</dbReference>
<accession>A0A502CZU0</accession>
<keyword evidence="6 8" id="KW-0472">Membrane</keyword>
<keyword evidence="4 8" id="KW-1133">Transmembrane helix</keyword>
<feature type="transmembrane region" description="Helical" evidence="8">
    <location>
        <begin position="89"/>
        <end position="107"/>
    </location>
</feature>
<feature type="transmembrane region" description="Helical" evidence="8">
    <location>
        <begin position="219"/>
        <end position="244"/>
    </location>
</feature>
<evidence type="ECO:0000256" key="3">
    <source>
        <dbReference type="ARBA" id="ARBA00022692"/>
    </source>
</evidence>
<protein>
    <submittedName>
        <fullName evidence="10">Two pore domain potassium channel family protein</fullName>
    </submittedName>
</protein>
<dbReference type="AlphaFoldDB" id="A0A502CZU0"/>
<dbReference type="InterPro" id="IPR027359">
    <property type="entry name" value="Volt_channel_dom_sf"/>
</dbReference>
<dbReference type="InterPro" id="IPR003280">
    <property type="entry name" value="2pore_dom_K_chnl"/>
</dbReference>
<evidence type="ECO:0000259" key="9">
    <source>
        <dbReference type="Pfam" id="PF07885"/>
    </source>
</evidence>
<evidence type="ECO:0000256" key="5">
    <source>
        <dbReference type="ARBA" id="ARBA00023065"/>
    </source>
</evidence>
<evidence type="ECO:0000256" key="4">
    <source>
        <dbReference type="ARBA" id="ARBA00022989"/>
    </source>
</evidence>
<dbReference type="OrthoDB" id="9799090at2"/>
<dbReference type="PANTHER" id="PTHR11537">
    <property type="entry name" value="VOLTAGE-GATED POTASSIUM CHANNEL"/>
    <property type="match status" value="1"/>
</dbReference>
<keyword evidence="2" id="KW-0813">Transport</keyword>
<dbReference type="Gene3D" id="1.10.287.70">
    <property type="match status" value="1"/>
</dbReference>
<evidence type="ECO:0000256" key="1">
    <source>
        <dbReference type="ARBA" id="ARBA00004141"/>
    </source>
</evidence>
<dbReference type="InterPro" id="IPR013099">
    <property type="entry name" value="K_chnl_dom"/>
</dbReference>
<dbReference type="PRINTS" id="PR01333">
    <property type="entry name" value="2POREKCHANEL"/>
</dbReference>
<dbReference type="Proteomes" id="UP000317722">
    <property type="component" value="Unassembled WGS sequence"/>
</dbReference>
<reference evidence="10 11" key="1">
    <citation type="journal article" date="2019" name="Environ. Microbiol.">
        <title>Species interactions and distinct microbial communities in high Arctic permafrost affected cryosols are associated with the CH4 and CO2 gas fluxes.</title>
        <authorList>
            <person name="Altshuler I."/>
            <person name="Hamel J."/>
            <person name="Turney S."/>
            <person name="Magnuson E."/>
            <person name="Levesque R."/>
            <person name="Greer C."/>
            <person name="Whyte L.G."/>
        </authorList>
    </citation>
    <scope>NUCLEOTIDE SEQUENCE [LARGE SCALE GENOMIC DNA]</scope>
    <source>
        <strain evidence="10 11">S9.3A</strain>
    </source>
</reference>
<dbReference type="SUPFAM" id="SSF81324">
    <property type="entry name" value="Voltage-gated potassium channels"/>
    <property type="match status" value="1"/>
</dbReference>
<evidence type="ECO:0000256" key="6">
    <source>
        <dbReference type="ARBA" id="ARBA00023136"/>
    </source>
</evidence>
<feature type="transmembrane region" description="Helical" evidence="8">
    <location>
        <begin position="56"/>
        <end position="74"/>
    </location>
</feature>
<feature type="transmembrane region" description="Helical" evidence="8">
    <location>
        <begin position="157"/>
        <end position="177"/>
    </location>
</feature>
<keyword evidence="11" id="KW-1185">Reference proteome</keyword>
<dbReference type="PRINTS" id="PR00169">
    <property type="entry name" value="KCHANNEL"/>
</dbReference>
<evidence type="ECO:0000313" key="11">
    <source>
        <dbReference type="Proteomes" id="UP000317722"/>
    </source>
</evidence>
<dbReference type="EMBL" id="RCZM01000002">
    <property type="protein sequence ID" value="TPG18363.1"/>
    <property type="molecule type" value="Genomic_DNA"/>
</dbReference>
<dbReference type="Gene3D" id="1.20.120.350">
    <property type="entry name" value="Voltage-gated potassium channels. Chain C"/>
    <property type="match status" value="1"/>
</dbReference>
<proteinExistence type="predicted"/>
<sequence length="285" mass="30959">MAGTSGPAGASVTVIAPAAVVRLWESAIRPTAASSVRYRRHVSDLQVERWERRTSVPLLVAAGLFLVAYAWPILQPGIPRTAGHVCSAVSWAVWIVFGLDLIARLTLAEHRWDFLRRNWLDVVTLAVPMLRPLRALRAVVALNILSRRGKGFVRGRVVAYVVAAVGIVGFVAALAMLDAERTNPEANIDSFGDALWWAATTVTTVGYGDQFPTTTEGRFVGVGLMLTGIALLGVITAALASWFVEKVAEVQAAEERTEEGVSDLVAEVRSLRLEMAQLRRVKPRP</sequence>
<keyword evidence="3 8" id="KW-0812">Transmembrane</keyword>